<dbReference type="RefSeq" id="WP_183373697.1">
    <property type="nucleotide sequence ID" value="NZ_CBCSFZ010000003.1"/>
</dbReference>
<evidence type="ECO:0000313" key="1">
    <source>
        <dbReference type="EMBL" id="MBB3021995.1"/>
    </source>
</evidence>
<reference evidence="1 2" key="1">
    <citation type="submission" date="2020-08" db="EMBL/GenBank/DDBJ databases">
        <title>Sequencing the genomes of 1000 actinobacteria strains.</title>
        <authorList>
            <person name="Klenk H.-P."/>
        </authorList>
    </citation>
    <scope>NUCLEOTIDE SEQUENCE [LARGE SCALE GENOMIC DNA]</scope>
    <source>
        <strain evidence="1 2">DSM 23040</strain>
    </source>
</reference>
<sequence length="143" mass="14653">MRIFVPLSAAPDSAPVIAAGTLVWGVDPSIAKDVTADEAEQLDLDAVQEAVLVTAHGATGAAAHTRVVIAAVDVPDDAAPAEAGDNGDHARRLTADEPVRIRALHVSELTAAEALADEFAPDVLWFDPSETAEAFAYASGAGD</sequence>
<dbReference type="Proteomes" id="UP000568050">
    <property type="component" value="Unassembled WGS sequence"/>
</dbReference>
<proteinExistence type="predicted"/>
<organism evidence="1 2">
    <name type="scientific">Helcobacillus massiliensis</name>
    <dbReference type="NCBI Taxonomy" id="521392"/>
    <lineage>
        <taxon>Bacteria</taxon>
        <taxon>Bacillati</taxon>
        <taxon>Actinomycetota</taxon>
        <taxon>Actinomycetes</taxon>
        <taxon>Micrococcales</taxon>
        <taxon>Dermabacteraceae</taxon>
        <taxon>Helcobacillus</taxon>
    </lineage>
</organism>
<gene>
    <name evidence="1" type="ORF">FHX50_000243</name>
</gene>
<evidence type="ECO:0000313" key="2">
    <source>
        <dbReference type="Proteomes" id="UP000568050"/>
    </source>
</evidence>
<comment type="caution">
    <text evidence="1">The sequence shown here is derived from an EMBL/GenBank/DDBJ whole genome shotgun (WGS) entry which is preliminary data.</text>
</comment>
<dbReference type="EMBL" id="JACHWP010000001">
    <property type="protein sequence ID" value="MBB3021995.1"/>
    <property type="molecule type" value="Genomic_DNA"/>
</dbReference>
<accession>A0A839QQE2</accession>
<keyword evidence="2" id="KW-1185">Reference proteome</keyword>
<protein>
    <submittedName>
        <fullName evidence="1">Uncharacterized protein</fullName>
    </submittedName>
</protein>
<name>A0A839QQE2_9MICO</name>
<dbReference type="AlphaFoldDB" id="A0A839QQE2"/>